<protein>
    <submittedName>
        <fullName evidence="1">Uncharacterized protein</fullName>
    </submittedName>
</protein>
<dbReference type="KEGG" id="nib:GU926_15690"/>
<dbReference type="SUPFAM" id="SSF48452">
    <property type="entry name" value="TPR-like"/>
    <property type="match status" value="1"/>
</dbReference>
<keyword evidence="2" id="KW-1185">Reference proteome</keyword>
<evidence type="ECO:0000313" key="2">
    <source>
        <dbReference type="Proteomes" id="UP000464214"/>
    </source>
</evidence>
<evidence type="ECO:0000313" key="1">
    <source>
        <dbReference type="EMBL" id="QHL88790.1"/>
    </source>
</evidence>
<accession>A0A6P1P325</accession>
<proteinExistence type="predicted"/>
<name>A0A6P1P325_9BACT</name>
<dbReference type="EMBL" id="CP047897">
    <property type="protein sequence ID" value="QHL88790.1"/>
    <property type="molecule type" value="Genomic_DNA"/>
</dbReference>
<dbReference type="Proteomes" id="UP000464214">
    <property type="component" value="Chromosome"/>
</dbReference>
<sequence length="218" mass="24935">MKRAYLALSILISICLLRCVQGKETKAKGTQGNDNVTFDLSRYHNPTLLKSKKDSSLAFINLLSKEDLKGAERIYPKMFSLDVTSGVVTVEGEKPMLVGLGEYVLDYSKNTYDLLALSVFLKKKHNTRLELYDQMLRGSIRLDSTNVAALYLLSEVRHKYGVKEDAYYLISKMKELDTENPEIHRLYRSQESSIKNLTQTLPSLDDFARTDIIFLRHD</sequence>
<dbReference type="InterPro" id="IPR011990">
    <property type="entry name" value="TPR-like_helical_dom_sf"/>
</dbReference>
<gene>
    <name evidence="1" type="ORF">GU926_15690</name>
</gene>
<dbReference type="RefSeq" id="WP_160693526.1">
    <property type="nucleotide sequence ID" value="NZ_CP047897.1"/>
</dbReference>
<reference evidence="1 2" key="1">
    <citation type="submission" date="2020-01" db="EMBL/GenBank/DDBJ databases">
        <authorList>
            <person name="Kim M."/>
        </authorList>
    </citation>
    <scope>NUCLEOTIDE SEQUENCE [LARGE SCALE GENOMIC DNA]</scope>
    <source>
        <strain evidence="1 2">BT10</strain>
    </source>
</reference>
<dbReference type="AlphaFoldDB" id="A0A6P1P325"/>
<organism evidence="1 2">
    <name type="scientific">Nibribacter ruber</name>
    <dbReference type="NCBI Taxonomy" id="2698458"/>
    <lineage>
        <taxon>Bacteria</taxon>
        <taxon>Pseudomonadati</taxon>
        <taxon>Bacteroidota</taxon>
        <taxon>Cytophagia</taxon>
        <taxon>Cytophagales</taxon>
        <taxon>Hymenobacteraceae</taxon>
        <taxon>Nibribacter</taxon>
    </lineage>
</organism>